<dbReference type="RefSeq" id="WP_307328969.1">
    <property type="nucleotide sequence ID" value="NZ_JAUSUG010000018.1"/>
</dbReference>
<keyword evidence="2" id="KW-1185">Reference proteome</keyword>
<sequence length="50" mass="5576">MKQWKMPVLEVLDVNKTFGGPGNATVDIYCTNNQDFETHDGKSNKSNICS</sequence>
<evidence type="ECO:0000313" key="2">
    <source>
        <dbReference type="Proteomes" id="UP001230005"/>
    </source>
</evidence>
<proteinExistence type="predicted"/>
<protein>
    <recommendedName>
        <fullName evidence="3">Paeninodin family lasso peptide</fullName>
    </recommendedName>
</protein>
<dbReference type="Proteomes" id="UP001230005">
    <property type="component" value="Unassembled WGS sequence"/>
</dbReference>
<accession>A0ABT9ZZB2</accession>
<reference evidence="1 2" key="1">
    <citation type="submission" date="2023-07" db="EMBL/GenBank/DDBJ databases">
        <title>Genomic Encyclopedia of Type Strains, Phase IV (KMG-IV): sequencing the most valuable type-strain genomes for metagenomic binning, comparative biology and taxonomic classification.</title>
        <authorList>
            <person name="Goeker M."/>
        </authorList>
    </citation>
    <scope>NUCLEOTIDE SEQUENCE [LARGE SCALE GENOMIC DNA]</scope>
    <source>
        <strain evidence="1 2">DSM 9768</strain>
    </source>
</reference>
<dbReference type="InterPro" id="IPR049825">
    <property type="entry name" value="Lasso_PadeA-like"/>
</dbReference>
<gene>
    <name evidence="1" type="ORF">J2S74_004011</name>
</gene>
<evidence type="ECO:0008006" key="3">
    <source>
        <dbReference type="Google" id="ProtNLM"/>
    </source>
</evidence>
<comment type="caution">
    <text evidence="1">The sequence shown here is derived from an EMBL/GenBank/DDBJ whole genome shotgun (WGS) entry which is preliminary data.</text>
</comment>
<organism evidence="1 2">
    <name type="scientific">Evansella vedderi</name>
    <dbReference type="NCBI Taxonomy" id="38282"/>
    <lineage>
        <taxon>Bacteria</taxon>
        <taxon>Bacillati</taxon>
        <taxon>Bacillota</taxon>
        <taxon>Bacilli</taxon>
        <taxon>Bacillales</taxon>
        <taxon>Bacillaceae</taxon>
        <taxon>Evansella</taxon>
    </lineage>
</organism>
<dbReference type="NCBIfam" id="NF033524">
    <property type="entry name" value="lasso_PadeA_fam"/>
    <property type="match status" value="1"/>
</dbReference>
<name>A0ABT9ZZB2_9BACI</name>
<dbReference type="EMBL" id="JAUSUG010000018">
    <property type="protein sequence ID" value="MDQ0256589.1"/>
    <property type="molecule type" value="Genomic_DNA"/>
</dbReference>
<evidence type="ECO:0000313" key="1">
    <source>
        <dbReference type="EMBL" id="MDQ0256589.1"/>
    </source>
</evidence>